<evidence type="ECO:0000313" key="2">
    <source>
        <dbReference type="Proteomes" id="UP001305647"/>
    </source>
</evidence>
<keyword evidence="2" id="KW-1185">Reference proteome</keyword>
<name>A0AAN6Q7T0_9PEZI</name>
<dbReference type="Proteomes" id="UP001305647">
    <property type="component" value="Unassembled WGS sequence"/>
</dbReference>
<dbReference type="EMBL" id="MU863625">
    <property type="protein sequence ID" value="KAK4105197.1"/>
    <property type="molecule type" value="Genomic_DNA"/>
</dbReference>
<proteinExistence type="predicted"/>
<evidence type="ECO:0000313" key="1">
    <source>
        <dbReference type="EMBL" id="KAK4105197.1"/>
    </source>
</evidence>
<accession>A0AAN6Q7T0</accession>
<reference evidence="1" key="2">
    <citation type="submission" date="2023-05" db="EMBL/GenBank/DDBJ databases">
        <authorList>
            <consortium name="Lawrence Berkeley National Laboratory"/>
            <person name="Steindorff A."/>
            <person name="Hensen N."/>
            <person name="Bonometti L."/>
            <person name="Westerberg I."/>
            <person name="Brannstrom I.O."/>
            <person name="Guillou S."/>
            <person name="Cros-Aarteil S."/>
            <person name="Calhoun S."/>
            <person name="Haridas S."/>
            <person name="Kuo A."/>
            <person name="Mondo S."/>
            <person name="Pangilinan J."/>
            <person name="Riley R."/>
            <person name="Labutti K."/>
            <person name="Andreopoulos B."/>
            <person name="Lipzen A."/>
            <person name="Chen C."/>
            <person name="Yanf M."/>
            <person name="Daum C."/>
            <person name="Ng V."/>
            <person name="Clum A."/>
            <person name="Ohm R."/>
            <person name="Martin F."/>
            <person name="Silar P."/>
            <person name="Natvig D."/>
            <person name="Lalanne C."/>
            <person name="Gautier V."/>
            <person name="Ament-Velasquez S.L."/>
            <person name="Kruys A."/>
            <person name="Hutchinson M.I."/>
            <person name="Powell A.J."/>
            <person name="Barry K."/>
            <person name="Miller A.N."/>
            <person name="Grigoriev I.V."/>
            <person name="Debuchy R."/>
            <person name="Gladieux P."/>
            <person name="Thoren M.H."/>
            <person name="Johannesson H."/>
        </authorList>
    </citation>
    <scope>NUCLEOTIDE SEQUENCE</scope>
    <source>
        <strain evidence="1">CBS 757.83</strain>
    </source>
</reference>
<reference evidence="1" key="1">
    <citation type="journal article" date="2023" name="Mol. Phylogenet. Evol.">
        <title>Genome-scale phylogeny and comparative genomics of the fungal order Sordariales.</title>
        <authorList>
            <person name="Hensen N."/>
            <person name="Bonometti L."/>
            <person name="Westerberg I."/>
            <person name="Brannstrom I.O."/>
            <person name="Guillou S."/>
            <person name="Cros-Aarteil S."/>
            <person name="Calhoun S."/>
            <person name="Haridas S."/>
            <person name="Kuo A."/>
            <person name="Mondo S."/>
            <person name="Pangilinan J."/>
            <person name="Riley R."/>
            <person name="LaButti K."/>
            <person name="Andreopoulos B."/>
            <person name="Lipzen A."/>
            <person name="Chen C."/>
            <person name="Yan M."/>
            <person name="Daum C."/>
            <person name="Ng V."/>
            <person name="Clum A."/>
            <person name="Steindorff A."/>
            <person name="Ohm R.A."/>
            <person name="Martin F."/>
            <person name="Silar P."/>
            <person name="Natvig D.O."/>
            <person name="Lalanne C."/>
            <person name="Gautier V."/>
            <person name="Ament-Velasquez S.L."/>
            <person name="Kruys A."/>
            <person name="Hutchinson M.I."/>
            <person name="Powell A.J."/>
            <person name="Barry K."/>
            <person name="Miller A.N."/>
            <person name="Grigoriev I.V."/>
            <person name="Debuchy R."/>
            <person name="Gladieux P."/>
            <person name="Hiltunen Thoren M."/>
            <person name="Johannesson H."/>
        </authorList>
    </citation>
    <scope>NUCLEOTIDE SEQUENCE</scope>
    <source>
        <strain evidence="1">CBS 757.83</strain>
    </source>
</reference>
<protein>
    <submittedName>
        <fullName evidence="1">Uncharacterized protein</fullName>
    </submittedName>
</protein>
<comment type="caution">
    <text evidence="1">The sequence shown here is derived from an EMBL/GenBank/DDBJ whole genome shotgun (WGS) entry which is preliminary data.</text>
</comment>
<gene>
    <name evidence="1" type="ORF">N658DRAFT_491643</name>
</gene>
<organism evidence="1 2">
    <name type="scientific">Parathielavia hyrcaniae</name>
    <dbReference type="NCBI Taxonomy" id="113614"/>
    <lineage>
        <taxon>Eukaryota</taxon>
        <taxon>Fungi</taxon>
        <taxon>Dikarya</taxon>
        <taxon>Ascomycota</taxon>
        <taxon>Pezizomycotina</taxon>
        <taxon>Sordariomycetes</taxon>
        <taxon>Sordariomycetidae</taxon>
        <taxon>Sordariales</taxon>
        <taxon>Chaetomiaceae</taxon>
        <taxon>Parathielavia</taxon>
    </lineage>
</organism>
<dbReference type="AlphaFoldDB" id="A0AAN6Q7T0"/>
<sequence>MDAATRISSEAGYVSYLAGVLYSTNVCDSLMTIGEMSRTDNDTLSLARQSINLAHRPSPAP</sequence>